<dbReference type="InterPro" id="IPR059120">
    <property type="entry name" value="Cullin-like_AB"/>
</dbReference>
<dbReference type="InterPro" id="IPR019559">
    <property type="entry name" value="Cullin_neddylation_domain"/>
</dbReference>
<evidence type="ECO:0000256" key="2">
    <source>
        <dbReference type="ARBA" id="ARBA00022499"/>
    </source>
</evidence>
<dbReference type="InterPro" id="IPR036390">
    <property type="entry name" value="WH_DNA-bd_sf"/>
</dbReference>
<organism evidence="7 8">
    <name type="scientific">Sungouiella intermedia</name>
    <dbReference type="NCBI Taxonomy" id="45354"/>
    <lineage>
        <taxon>Eukaryota</taxon>
        <taxon>Fungi</taxon>
        <taxon>Dikarya</taxon>
        <taxon>Ascomycota</taxon>
        <taxon>Saccharomycotina</taxon>
        <taxon>Pichiomycetes</taxon>
        <taxon>Metschnikowiaceae</taxon>
        <taxon>Sungouiella</taxon>
    </lineage>
</organism>
<dbReference type="GO" id="GO:0006511">
    <property type="term" value="P:ubiquitin-dependent protein catabolic process"/>
    <property type="evidence" value="ECO:0007669"/>
    <property type="project" value="InterPro"/>
</dbReference>
<dbReference type="AlphaFoldDB" id="A0A1L0BBK3"/>
<reference evidence="7 8" key="1">
    <citation type="submission" date="2016-10" db="EMBL/GenBank/DDBJ databases">
        <authorList>
            <person name="de Groot N.N."/>
        </authorList>
    </citation>
    <scope>NUCLEOTIDE SEQUENCE [LARGE SCALE GENOMIC DNA]</scope>
    <source>
        <strain evidence="7 8">PYCC 4715</strain>
    </source>
</reference>
<dbReference type="PANTHER" id="PTHR11932">
    <property type="entry name" value="CULLIN"/>
    <property type="match status" value="1"/>
</dbReference>
<sequence>MLPAGSRRSKIRPPRKSLASLDSSLDALDYDASWQVLASAIVQIQNKSVYNLLYEQLYRKSYTLVLRKFGGRLYDDVAALIGQHLRNRRQSLLLSFDSNLWWSNEEFLKAVVKEWSENLQLMKFISDVLMYLNRVYVKENKRLLIYDLGMVLFDINFIRFNNMEVGSRLISVVLEEISKSRNGEVITTRLYISQVITMLEMLLQEHLGTQASVPSAPRDSLYHDHFEPEFMKSSELFFSNLANDYMMRLKGSAYLVHVNKFVQEEENRSKYFVPGRTYPKVITLMNNILIQDKIDKIICLPVEQEGLLYWLQPLLDATVLNVSHNPLTSLRNSTVELRILYTLIGRIDLERKLLKLRLKDAVYSQGLLLPDLVMAALEQQASATAASGLKKASVNATSAAFATRWIDTVLEYQKQFRNLVKDAFSSNGSIEHTIFSAMRDFVNSSNGAPKKRQSIVPTTNAPELLSVYMDFHIKQLTKSNGAKRTVNDNNVSVDETDEFINKAVAFLGFVKDKDAFEVHYAAHFAKRFLNAKGSTAISGGGSYGGDLEELVIAKLGEELGSASLEKIIRMKKDVQLSAELTLEWKNYASNNQIKLVELDLKICNVSDWPKSMTKDYKSFVSEDGQIGFIWPKMLRETMRKFEEYWLTGKRNDNKSLFWSPKFGLMDLRITYPSRTYDINMSTYAGVIMLLFAPQSSNSSGKPVLAFEEKRELTYEEIMELTKIPEGDLKRQLQLIAVAPRLRLLVKTPMSKDVNPGDVFKLNSNFKSPTSKVKVLTVSLSSSKTELTKKSDKQEEVDEVRGNIEEGRKHVVNSAIVRIMKANQTINHNDLIVQLLKQLQNRFQPSTLLIKQRIEDLIEKEYLKRDDEMPSIYHYIA</sequence>
<dbReference type="Pfam" id="PF00888">
    <property type="entry name" value="Cullin"/>
    <property type="match status" value="1"/>
</dbReference>
<dbReference type="FunFam" id="1.10.10.10:FF:000014">
    <property type="entry name" value="Cullin 1"/>
    <property type="match status" value="1"/>
</dbReference>
<proteinExistence type="inferred from homology"/>
<evidence type="ECO:0000256" key="3">
    <source>
        <dbReference type="ARBA" id="ARBA00022843"/>
    </source>
</evidence>
<dbReference type="InterPro" id="IPR016158">
    <property type="entry name" value="Cullin_homology"/>
</dbReference>
<dbReference type="Gene3D" id="3.30.230.130">
    <property type="entry name" value="Cullin, Chain C, Domain 2"/>
    <property type="match status" value="1"/>
</dbReference>
<protein>
    <submittedName>
        <fullName evidence="7">CIC11C00000002513</fullName>
    </submittedName>
</protein>
<name>A0A1L0BBK3_9ASCO</name>
<dbReference type="InterPro" id="IPR036317">
    <property type="entry name" value="Cullin_homology_sf"/>
</dbReference>
<evidence type="ECO:0000313" key="8">
    <source>
        <dbReference type="Proteomes" id="UP000182259"/>
    </source>
</evidence>
<accession>A0A1L0BBK3</accession>
<gene>
    <name evidence="7" type="ORF">SAMEA4029009_CIC11G00000002513</name>
</gene>
<dbReference type="Pfam" id="PF10557">
    <property type="entry name" value="Cullin_Nedd8"/>
    <property type="match status" value="1"/>
</dbReference>
<dbReference type="SUPFAM" id="SSF75632">
    <property type="entry name" value="Cullin homology domain"/>
    <property type="match status" value="1"/>
</dbReference>
<evidence type="ECO:0000259" key="6">
    <source>
        <dbReference type="PROSITE" id="PS50069"/>
    </source>
</evidence>
<dbReference type="SMART" id="SM00182">
    <property type="entry name" value="CULLIN"/>
    <property type="match status" value="1"/>
</dbReference>
<evidence type="ECO:0000256" key="4">
    <source>
        <dbReference type="PROSITE-ProRule" id="PRU00330"/>
    </source>
</evidence>
<dbReference type="SMART" id="SM00884">
    <property type="entry name" value="Cullin_Nedd8"/>
    <property type="match status" value="1"/>
</dbReference>
<dbReference type="InterPro" id="IPR036388">
    <property type="entry name" value="WH-like_DNA-bd_sf"/>
</dbReference>
<evidence type="ECO:0000313" key="7">
    <source>
        <dbReference type="EMBL" id="SGZ48222.1"/>
    </source>
</evidence>
<keyword evidence="2" id="KW-1017">Isopeptide bond</keyword>
<evidence type="ECO:0000256" key="1">
    <source>
        <dbReference type="ARBA" id="ARBA00006019"/>
    </source>
</evidence>
<dbReference type="Gene3D" id="1.20.1310.10">
    <property type="entry name" value="Cullin Repeats"/>
    <property type="match status" value="4"/>
</dbReference>
<dbReference type="Proteomes" id="UP000182259">
    <property type="component" value="Chromosome I"/>
</dbReference>
<dbReference type="EMBL" id="LT635764">
    <property type="protein sequence ID" value="SGZ48222.1"/>
    <property type="molecule type" value="Genomic_DNA"/>
</dbReference>
<dbReference type="InterPro" id="IPR001373">
    <property type="entry name" value="Cullin_N"/>
</dbReference>
<dbReference type="InterPro" id="IPR016159">
    <property type="entry name" value="Cullin_repeat-like_dom_sf"/>
</dbReference>
<comment type="similarity">
    <text evidence="1 4 5">Belongs to the cullin family.</text>
</comment>
<dbReference type="InterPro" id="IPR016157">
    <property type="entry name" value="Cullin_CS"/>
</dbReference>
<evidence type="ECO:0000256" key="5">
    <source>
        <dbReference type="RuleBase" id="RU003829"/>
    </source>
</evidence>
<dbReference type="PROSITE" id="PS50069">
    <property type="entry name" value="CULLIN_2"/>
    <property type="match status" value="1"/>
</dbReference>
<dbReference type="GO" id="GO:0031625">
    <property type="term" value="F:ubiquitin protein ligase binding"/>
    <property type="evidence" value="ECO:0007669"/>
    <property type="project" value="InterPro"/>
</dbReference>
<dbReference type="InterPro" id="IPR045093">
    <property type="entry name" value="Cullin"/>
</dbReference>
<dbReference type="GO" id="GO:0031461">
    <property type="term" value="C:cullin-RING ubiquitin ligase complex"/>
    <property type="evidence" value="ECO:0007669"/>
    <property type="project" value="InterPro"/>
</dbReference>
<dbReference type="PROSITE" id="PS01256">
    <property type="entry name" value="CULLIN_1"/>
    <property type="match status" value="1"/>
</dbReference>
<dbReference type="SUPFAM" id="SSF74788">
    <property type="entry name" value="Cullin repeat-like"/>
    <property type="match status" value="1"/>
</dbReference>
<keyword evidence="3" id="KW-0832">Ubl conjugation</keyword>
<dbReference type="Pfam" id="PF26557">
    <property type="entry name" value="Cullin_AB"/>
    <property type="match status" value="1"/>
</dbReference>
<feature type="domain" description="Cullin family profile" evidence="6">
    <location>
        <begin position="460"/>
        <end position="736"/>
    </location>
</feature>
<dbReference type="SUPFAM" id="SSF46785">
    <property type="entry name" value="Winged helix' DNA-binding domain"/>
    <property type="match status" value="1"/>
</dbReference>
<dbReference type="Gene3D" id="1.10.10.10">
    <property type="entry name" value="Winged helix-like DNA-binding domain superfamily/Winged helix DNA-binding domain"/>
    <property type="match status" value="1"/>
</dbReference>